<evidence type="ECO:0000256" key="3">
    <source>
        <dbReference type="ARBA" id="ARBA00022980"/>
    </source>
</evidence>
<keyword evidence="3" id="KW-0689">Ribosomal protein</keyword>
<evidence type="ECO:0000256" key="2">
    <source>
        <dbReference type="ARBA" id="ARBA00005436"/>
    </source>
</evidence>
<evidence type="ECO:0000313" key="7">
    <source>
        <dbReference type="Proteomes" id="UP000645828"/>
    </source>
</evidence>
<keyword evidence="7" id="KW-1185">Reference proteome</keyword>
<accession>A0A811ZWQ1</accession>
<dbReference type="Gene3D" id="1.10.10.1410">
    <property type="match status" value="1"/>
</dbReference>
<reference evidence="6" key="1">
    <citation type="submission" date="2020-12" db="EMBL/GenBank/DDBJ databases">
        <authorList>
            <consortium name="Molecular Ecology Group"/>
        </authorList>
    </citation>
    <scope>NUCLEOTIDE SEQUENCE</scope>
    <source>
        <strain evidence="6">TBG_1078</strain>
    </source>
</reference>
<evidence type="ECO:0000256" key="1">
    <source>
        <dbReference type="ARBA" id="ARBA00003362"/>
    </source>
</evidence>
<protein>
    <submittedName>
        <fullName evidence="6">(raccoon dog) hypothetical protein</fullName>
    </submittedName>
</protein>
<dbReference type="Proteomes" id="UP000645828">
    <property type="component" value="Unassembled WGS sequence"/>
</dbReference>
<dbReference type="AlphaFoldDB" id="A0A811ZWQ1"/>
<comment type="function">
    <text evidence="1">Plays an important role in the elongation step of protein synthesis.</text>
</comment>
<feature type="compositionally biased region" description="Basic and acidic residues" evidence="5">
    <location>
        <begin position="73"/>
        <end position="83"/>
    </location>
</feature>
<dbReference type="GO" id="GO:0003735">
    <property type="term" value="F:structural constituent of ribosome"/>
    <property type="evidence" value="ECO:0007669"/>
    <property type="project" value="TreeGrafter"/>
</dbReference>
<sequence length="102" mass="10330">MEPASPSACVSASLSLKPAGINVEPLWSGLFAKALANVNIRSLICNEGVGGPTPAAGAVSARGPAPSTTAVPAEEKKAETQKEESEDSDDATALVFLIKPLL</sequence>
<dbReference type="InterPro" id="IPR038716">
    <property type="entry name" value="P1/P2_N_sf"/>
</dbReference>
<comment type="caution">
    <text evidence="6">The sequence shown here is derived from an EMBL/GenBank/DDBJ whole genome shotgun (WGS) entry which is preliminary data.</text>
</comment>
<dbReference type="PANTHER" id="PTHR45696:SF32">
    <property type="entry name" value="LARGE RIBOSOMAL SUBUNIT PROTEIN P1"/>
    <property type="match status" value="1"/>
</dbReference>
<gene>
    <name evidence="6" type="ORF">NYPRO_LOCUS26173</name>
</gene>
<evidence type="ECO:0000256" key="4">
    <source>
        <dbReference type="ARBA" id="ARBA00023274"/>
    </source>
</evidence>
<name>A0A811ZWQ1_NYCPR</name>
<evidence type="ECO:0000256" key="5">
    <source>
        <dbReference type="SAM" id="MobiDB-lite"/>
    </source>
</evidence>
<keyword evidence="4" id="KW-0687">Ribonucleoprotein</keyword>
<dbReference type="GO" id="GO:0002181">
    <property type="term" value="P:cytoplasmic translation"/>
    <property type="evidence" value="ECO:0007669"/>
    <property type="project" value="TreeGrafter"/>
</dbReference>
<dbReference type="EMBL" id="CAJHUB010000780">
    <property type="protein sequence ID" value="CAD7693381.1"/>
    <property type="molecule type" value="Genomic_DNA"/>
</dbReference>
<dbReference type="GO" id="GO:0022625">
    <property type="term" value="C:cytosolic large ribosomal subunit"/>
    <property type="evidence" value="ECO:0007669"/>
    <property type="project" value="TreeGrafter"/>
</dbReference>
<comment type="similarity">
    <text evidence="2">Belongs to the eukaryotic ribosomal protein P1/P2 family.</text>
</comment>
<organism evidence="6 7">
    <name type="scientific">Nyctereutes procyonoides</name>
    <name type="common">Raccoon dog</name>
    <name type="synonym">Canis procyonoides</name>
    <dbReference type="NCBI Taxonomy" id="34880"/>
    <lineage>
        <taxon>Eukaryota</taxon>
        <taxon>Metazoa</taxon>
        <taxon>Chordata</taxon>
        <taxon>Craniata</taxon>
        <taxon>Vertebrata</taxon>
        <taxon>Euteleostomi</taxon>
        <taxon>Mammalia</taxon>
        <taxon>Eutheria</taxon>
        <taxon>Laurasiatheria</taxon>
        <taxon>Carnivora</taxon>
        <taxon>Caniformia</taxon>
        <taxon>Canidae</taxon>
        <taxon>Nyctereutes</taxon>
    </lineage>
</organism>
<feature type="region of interest" description="Disordered" evidence="5">
    <location>
        <begin position="54"/>
        <end position="91"/>
    </location>
</feature>
<dbReference type="CDD" id="cd05831">
    <property type="entry name" value="Ribosomal_P1"/>
    <property type="match status" value="1"/>
</dbReference>
<dbReference type="GO" id="GO:0043021">
    <property type="term" value="F:ribonucleoprotein complex binding"/>
    <property type="evidence" value="ECO:0007669"/>
    <property type="project" value="TreeGrafter"/>
</dbReference>
<dbReference type="Pfam" id="PF00428">
    <property type="entry name" value="Ribosomal_60s"/>
    <property type="match status" value="1"/>
</dbReference>
<dbReference type="PANTHER" id="PTHR45696">
    <property type="entry name" value="60S ACIDIC RIBOSOMAL PROTEIN P1"/>
    <property type="match status" value="1"/>
</dbReference>
<dbReference type="GO" id="GO:0030295">
    <property type="term" value="F:protein kinase activator activity"/>
    <property type="evidence" value="ECO:0007669"/>
    <property type="project" value="TreeGrafter"/>
</dbReference>
<proteinExistence type="inferred from homology"/>
<evidence type="ECO:0000313" key="6">
    <source>
        <dbReference type="EMBL" id="CAD7693381.1"/>
    </source>
</evidence>